<evidence type="ECO:0000313" key="2">
    <source>
        <dbReference type="EMBL" id="RMI96583.1"/>
    </source>
</evidence>
<dbReference type="EMBL" id="NKUJ01000904">
    <property type="protein sequence ID" value="RMI96583.1"/>
    <property type="molecule type" value="Genomic_DNA"/>
</dbReference>
<comment type="caution">
    <text evidence="2">The sequence shown here is derived from an EMBL/GenBank/DDBJ whole genome shotgun (WGS) entry which is preliminary data.</text>
</comment>
<evidence type="ECO:0000256" key="1">
    <source>
        <dbReference type="SAM" id="MobiDB-lite"/>
    </source>
</evidence>
<dbReference type="Proteomes" id="UP000277212">
    <property type="component" value="Unassembled WGS sequence"/>
</dbReference>
<feature type="region of interest" description="Disordered" evidence="1">
    <location>
        <begin position="71"/>
        <end position="106"/>
    </location>
</feature>
<name>A0A3M2QUD2_9HYPO</name>
<reference evidence="2 3" key="1">
    <citation type="submission" date="2017-06" db="EMBL/GenBank/DDBJ databases">
        <title>Comparative genomic analysis of Ambrosia Fusariam Clade fungi.</title>
        <authorList>
            <person name="Stajich J.E."/>
            <person name="Carrillo J."/>
            <person name="Kijimoto T."/>
            <person name="Eskalen A."/>
            <person name="O'Donnell K."/>
            <person name="Kasson M."/>
        </authorList>
    </citation>
    <scope>NUCLEOTIDE SEQUENCE [LARGE SCALE GENOMIC DNA]</scope>
    <source>
        <strain evidence="2">UCR3666</strain>
    </source>
</reference>
<feature type="compositionally biased region" description="Polar residues" evidence="1">
    <location>
        <begin position="91"/>
        <end position="106"/>
    </location>
</feature>
<organism evidence="2 3">
    <name type="scientific">Fusarium kuroshium</name>
    <dbReference type="NCBI Taxonomy" id="2010991"/>
    <lineage>
        <taxon>Eukaryota</taxon>
        <taxon>Fungi</taxon>
        <taxon>Dikarya</taxon>
        <taxon>Ascomycota</taxon>
        <taxon>Pezizomycotina</taxon>
        <taxon>Sordariomycetes</taxon>
        <taxon>Hypocreomycetidae</taxon>
        <taxon>Hypocreales</taxon>
        <taxon>Nectriaceae</taxon>
        <taxon>Fusarium</taxon>
        <taxon>Fusarium solani species complex</taxon>
    </lineage>
</organism>
<proteinExistence type="predicted"/>
<protein>
    <submittedName>
        <fullName evidence="2">Uncharacterized protein</fullName>
    </submittedName>
</protein>
<feature type="compositionally biased region" description="Basic and acidic residues" evidence="1">
    <location>
        <begin position="71"/>
        <end position="84"/>
    </location>
</feature>
<dbReference type="AlphaFoldDB" id="A0A3M2QUD2"/>
<sequence>MMPRYIYAYVGGEKYEFQSTEKALPLSDEEKVRTRLRDRQIATNRARQNESFPLPVLVTAADVADERSDLKFSTSGKERGRGNDLKLCVGSPSTGLEQSSPIGIEI</sequence>
<evidence type="ECO:0000313" key="3">
    <source>
        <dbReference type="Proteomes" id="UP000277212"/>
    </source>
</evidence>
<dbReference type="OrthoDB" id="3551822at2759"/>
<keyword evidence="3" id="KW-1185">Reference proteome</keyword>
<accession>A0A3M2QUD2</accession>
<gene>
    <name evidence="2" type="ORF">CDV36_016323</name>
</gene>